<sequence>MALAAAAPARAARPVDPDDPEGPGPLPWRVRGIVSFTVDAAAFPDSAGHTLEVYVRVPPATIASLRRDSTGVARVRLALRLTNRFGGRAQEAAQDFDVVPADTATGFGKVALLRFPVRPGAYRLRVRAEDLLSQKRGLSYIGRKVTESVSVEGAVIVAATDAGRDLSDPEFVWARDAAAGGGAFRRDDHVTIPNPERLYGLYATDLRVDFVARADAAAAPWHWRARMIDHDGQTVAQQESTQTEATARWAASADLDIATVPAGGYDLELSAWREGEAKPVVHRSRLSIAWRQSSWLVDPGDMDDVVHFLFTADEEDMFARLHPGEREKFLDEFWRKRDPTPATAENEAKEEFLARVDHANRNFTGPGRIRGMFSDMGRVFIRYGDPDEVLKQVIPAGDETLTQALQALQITEDRPTGDVNQKGLGGDTRPFEVCRT</sequence>
<dbReference type="AlphaFoldDB" id="A0A9D6LBX1"/>
<feature type="region of interest" description="Disordered" evidence="1">
    <location>
        <begin position="1"/>
        <end position="26"/>
    </location>
</feature>
<dbReference type="Proteomes" id="UP000807850">
    <property type="component" value="Unassembled WGS sequence"/>
</dbReference>
<feature type="region of interest" description="Disordered" evidence="1">
    <location>
        <begin position="413"/>
        <end position="436"/>
    </location>
</feature>
<organism evidence="3 4">
    <name type="scientific">Eiseniibacteriota bacterium</name>
    <dbReference type="NCBI Taxonomy" id="2212470"/>
    <lineage>
        <taxon>Bacteria</taxon>
        <taxon>Candidatus Eiseniibacteriota</taxon>
    </lineage>
</organism>
<evidence type="ECO:0000313" key="4">
    <source>
        <dbReference type="Proteomes" id="UP000807850"/>
    </source>
</evidence>
<proteinExistence type="predicted"/>
<feature type="domain" description="GWxTD" evidence="2">
    <location>
        <begin position="300"/>
        <end position="391"/>
    </location>
</feature>
<accession>A0A9D6LBX1</accession>
<evidence type="ECO:0000259" key="2">
    <source>
        <dbReference type="Pfam" id="PF20094"/>
    </source>
</evidence>
<reference evidence="3" key="1">
    <citation type="submission" date="2020-07" db="EMBL/GenBank/DDBJ databases">
        <title>Huge and variable diversity of episymbiotic CPR bacteria and DPANN archaea in groundwater ecosystems.</title>
        <authorList>
            <person name="He C.Y."/>
            <person name="Keren R."/>
            <person name="Whittaker M."/>
            <person name="Farag I.F."/>
            <person name="Doudna J."/>
            <person name="Cate J.H.D."/>
            <person name="Banfield J.F."/>
        </authorList>
    </citation>
    <scope>NUCLEOTIDE SEQUENCE</scope>
    <source>
        <strain evidence="3">NC_groundwater_928_Pr1_S-0.2um_72_17</strain>
    </source>
</reference>
<dbReference type="InterPro" id="IPR030959">
    <property type="entry name" value="GWxTD_dom"/>
</dbReference>
<evidence type="ECO:0000313" key="3">
    <source>
        <dbReference type="EMBL" id="MBI3539864.1"/>
    </source>
</evidence>
<comment type="caution">
    <text evidence="3">The sequence shown here is derived from an EMBL/GenBank/DDBJ whole genome shotgun (WGS) entry which is preliminary data.</text>
</comment>
<dbReference type="Pfam" id="PF20094">
    <property type="entry name" value="GWxTD_dom"/>
    <property type="match status" value="1"/>
</dbReference>
<dbReference type="NCBIfam" id="TIGR04514">
    <property type="entry name" value="GWxTD_dom"/>
    <property type="match status" value="1"/>
</dbReference>
<protein>
    <submittedName>
        <fullName evidence="3">GWxTD domain-containing protein</fullName>
    </submittedName>
</protein>
<gene>
    <name evidence="3" type="ORF">HY076_06290</name>
</gene>
<evidence type="ECO:0000256" key="1">
    <source>
        <dbReference type="SAM" id="MobiDB-lite"/>
    </source>
</evidence>
<name>A0A9D6LBX1_UNCEI</name>
<dbReference type="EMBL" id="JACQAY010000202">
    <property type="protein sequence ID" value="MBI3539864.1"/>
    <property type="molecule type" value="Genomic_DNA"/>
</dbReference>
<feature type="compositionally biased region" description="Low complexity" evidence="1">
    <location>
        <begin position="1"/>
        <end position="14"/>
    </location>
</feature>